<keyword evidence="3" id="KW-1185">Reference proteome</keyword>
<dbReference type="RefSeq" id="XP_029011292.1">
    <property type="nucleotide sequence ID" value="XM_029155459.3"/>
</dbReference>
<dbReference type="GeneID" id="114858307"/>
<dbReference type="SUPFAM" id="SSF47986">
    <property type="entry name" value="DEATH domain"/>
    <property type="match status" value="1"/>
</dbReference>
<organism evidence="3 4">
    <name type="scientific">Betta splendens</name>
    <name type="common">Siamese fighting fish</name>
    <dbReference type="NCBI Taxonomy" id="158456"/>
    <lineage>
        <taxon>Eukaryota</taxon>
        <taxon>Metazoa</taxon>
        <taxon>Chordata</taxon>
        <taxon>Craniata</taxon>
        <taxon>Vertebrata</taxon>
        <taxon>Euteleostomi</taxon>
        <taxon>Actinopterygii</taxon>
        <taxon>Neopterygii</taxon>
        <taxon>Teleostei</taxon>
        <taxon>Neoteleostei</taxon>
        <taxon>Acanthomorphata</taxon>
        <taxon>Anabantaria</taxon>
        <taxon>Anabantiformes</taxon>
        <taxon>Anabantoidei</taxon>
        <taxon>Osphronemidae</taxon>
        <taxon>Betta</taxon>
    </lineage>
</organism>
<evidence type="ECO:0000313" key="3">
    <source>
        <dbReference type="Proteomes" id="UP000515150"/>
    </source>
</evidence>
<accession>A0A6P7MWE3</accession>
<proteinExistence type="predicted"/>
<dbReference type="InParanoid" id="A0A6P7MWE3"/>
<evidence type="ECO:0000313" key="4">
    <source>
        <dbReference type="RefSeq" id="XP_029011292.1"/>
    </source>
</evidence>
<feature type="domain" description="Pyrin" evidence="2">
    <location>
        <begin position="1"/>
        <end position="89"/>
    </location>
</feature>
<dbReference type="OrthoDB" id="10058437at2759"/>
<sequence length="149" mass="15778">MLIPELLLNTLDDLSDDDFKRFRWYLTVGVMDSCKRMATSSVEKASRCEVVDKMIRSYGEASAVSLTAEILKNMHMMALAQTLMDAYAAERQSAPSSSSSSSSSSAAAPPPASASVIAQHGSVVVAPNIIGTTAGALNITINKTGFVDD</sequence>
<dbReference type="Pfam" id="PF02758">
    <property type="entry name" value="PYRIN"/>
    <property type="match status" value="1"/>
</dbReference>
<dbReference type="InterPro" id="IPR004020">
    <property type="entry name" value="DAPIN"/>
</dbReference>
<dbReference type="CDD" id="cd08321">
    <property type="entry name" value="Pyrin_ASC-like"/>
    <property type="match status" value="1"/>
</dbReference>
<dbReference type="KEGG" id="bspl:114858307"/>
<evidence type="ECO:0000259" key="2">
    <source>
        <dbReference type="PROSITE" id="PS50824"/>
    </source>
</evidence>
<feature type="compositionally biased region" description="Low complexity" evidence="1">
    <location>
        <begin position="93"/>
        <end position="107"/>
    </location>
</feature>
<dbReference type="AlphaFoldDB" id="A0A6P7MWE3"/>
<feature type="region of interest" description="Disordered" evidence="1">
    <location>
        <begin position="91"/>
        <end position="111"/>
    </location>
</feature>
<reference evidence="4" key="1">
    <citation type="submission" date="2025-08" db="UniProtKB">
        <authorList>
            <consortium name="RefSeq"/>
        </authorList>
    </citation>
    <scope>IDENTIFICATION</scope>
</reference>
<evidence type="ECO:0000256" key="1">
    <source>
        <dbReference type="SAM" id="MobiDB-lite"/>
    </source>
</evidence>
<dbReference type="InterPro" id="IPR011029">
    <property type="entry name" value="DEATH-like_dom_sf"/>
</dbReference>
<dbReference type="Proteomes" id="UP000515150">
    <property type="component" value="Chromosome 1"/>
</dbReference>
<dbReference type="Gene3D" id="1.10.533.10">
    <property type="entry name" value="Death Domain, Fas"/>
    <property type="match status" value="1"/>
</dbReference>
<protein>
    <submittedName>
        <fullName evidence="4">Interferon-inducible protein AIM2</fullName>
    </submittedName>
</protein>
<dbReference type="SMART" id="SM01289">
    <property type="entry name" value="PYRIN"/>
    <property type="match status" value="1"/>
</dbReference>
<dbReference type="PROSITE" id="PS50824">
    <property type="entry name" value="DAPIN"/>
    <property type="match status" value="1"/>
</dbReference>
<name>A0A6P7MWE3_BETSP</name>
<gene>
    <name evidence="4" type="primary">LOC114858307</name>
</gene>